<dbReference type="NCBIfam" id="NF000955">
    <property type="entry name" value="PRK00099.1-1"/>
    <property type="match status" value="1"/>
</dbReference>
<evidence type="ECO:0000256" key="3">
    <source>
        <dbReference type="ARBA" id="ARBA00023274"/>
    </source>
</evidence>
<proteinExistence type="inferred from homology"/>
<keyword evidence="2 5" id="KW-0689">Ribosomal protein</keyword>
<evidence type="ECO:0000256" key="2">
    <source>
        <dbReference type="ARBA" id="ARBA00022980"/>
    </source>
</evidence>
<evidence type="ECO:0000313" key="7">
    <source>
        <dbReference type="Proteomes" id="UP000228681"/>
    </source>
</evidence>
<dbReference type="SUPFAM" id="SSF160369">
    <property type="entry name" value="Ribosomal protein L10-like"/>
    <property type="match status" value="1"/>
</dbReference>
<dbReference type="CDD" id="cd05797">
    <property type="entry name" value="Ribosomal_L10"/>
    <property type="match status" value="1"/>
</dbReference>
<dbReference type="GO" id="GO:0006412">
    <property type="term" value="P:translation"/>
    <property type="evidence" value="ECO:0007669"/>
    <property type="project" value="UniProtKB-UniRule"/>
</dbReference>
<comment type="subunit">
    <text evidence="5">Part of the ribosomal stalk of the 50S ribosomal subunit. The N-terminus interacts with L11 and the large rRNA to form the base of the stalk. The C-terminus forms an elongated spine to which L12 dimers bind in a sequential fashion forming a multimeric L10(L12)X complex.</text>
</comment>
<keyword evidence="3 5" id="KW-0687">Ribonucleoprotein</keyword>
<sequence length="172" mass="19201">MSLTKAQKEKIVEDLTNDLKQQKSVVFVAIGGLKVKDLSGLRRKLKEIGGKLKVVKKTLMKIAFEKMGLKLPENLIGEIALVSAFENEILPIKSVHQFSKENENLKILSGIFEGKLLEKEKIIEIAELPTKEELLARLVRSVSAPISGLVNVLQSNLRGLVYILSTIKRNEQ</sequence>
<gene>
    <name evidence="5 6" type="primary">rplJ</name>
    <name evidence="6" type="ORF">COX34_00710</name>
</gene>
<dbReference type="EMBL" id="PCRS01000011">
    <property type="protein sequence ID" value="PIP25050.1"/>
    <property type="molecule type" value="Genomic_DNA"/>
</dbReference>
<comment type="similarity">
    <text evidence="1 5">Belongs to the universal ribosomal protein uL10 family.</text>
</comment>
<dbReference type="InterPro" id="IPR043141">
    <property type="entry name" value="Ribosomal_uL10-like_sf"/>
</dbReference>
<reference evidence="6 7" key="1">
    <citation type="submission" date="2017-09" db="EMBL/GenBank/DDBJ databases">
        <title>Depth-based differentiation of microbial function through sediment-hosted aquifers and enrichment of novel symbionts in the deep terrestrial subsurface.</title>
        <authorList>
            <person name="Probst A.J."/>
            <person name="Ladd B."/>
            <person name="Jarett J.K."/>
            <person name="Geller-Mcgrath D.E."/>
            <person name="Sieber C.M."/>
            <person name="Emerson J.B."/>
            <person name="Anantharaman K."/>
            <person name="Thomas B.C."/>
            <person name="Malmstrom R."/>
            <person name="Stieglmeier M."/>
            <person name="Klingl A."/>
            <person name="Woyke T."/>
            <person name="Ryan C.M."/>
            <person name="Banfield J.F."/>
        </authorList>
    </citation>
    <scope>NUCLEOTIDE SEQUENCE [LARGE SCALE GENOMIC DNA]</scope>
    <source>
        <strain evidence="6">CG23_combo_of_CG06-09_8_20_14_all_36_12</strain>
    </source>
</reference>
<keyword evidence="5" id="KW-0694">RNA-binding</keyword>
<evidence type="ECO:0000256" key="1">
    <source>
        <dbReference type="ARBA" id="ARBA00008889"/>
    </source>
</evidence>
<dbReference type="InterPro" id="IPR047865">
    <property type="entry name" value="Ribosomal_uL10_bac_type"/>
</dbReference>
<accession>A0A2G9Z0P0</accession>
<dbReference type="Gene3D" id="3.30.70.1730">
    <property type="match status" value="1"/>
</dbReference>
<dbReference type="Proteomes" id="UP000228681">
    <property type="component" value="Unassembled WGS sequence"/>
</dbReference>
<dbReference type="GO" id="GO:1990904">
    <property type="term" value="C:ribonucleoprotein complex"/>
    <property type="evidence" value="ECO:0007669"/>
    <property type="project" value="UniProtKB-KW"/>
</dbReference>
<organism evidence="6 7">
    <name type="scientific">Candidatus Nealsonbacteria bacterium CG23_combo_of_CG06-09_8_20_14_all_36_12</name>
    <dbReference type="NCBI Taxonomy" id="1974718"/>
    <lineage>
        <taxon>Bacteria</taxon>
        <taxon>Candidatus Nealsoniibacteriota</taxon>
    </lineage>
</organism>
<evidence type="ECO:0000256" key="5">
    <source>
        <dbReference type="HAMAP-Rule" id="MF_00362"/>
    </source>
</evidence>
<dbReference type="Gene3D" id="6.10.250.290">
    <property type="match status" value="1"/>
</dbReference>
<protein>
    <recommendedName>
        <fullName evidence="4 5">Large ribosomal subunit protein uL10</fullName>
    </recommendedName>
</protein>
<comment type="function">
    <text evidence="5">Forms part of the ribosomal stalk, playing a central role in the interaction of the ribosome with GTP-bound translation factors.</text>
</comment>
<name>A0A2G9Z0P0_9BACT</name>
<dbReference type="AlphaFoldDB" id="A0A2G9Z0P0"/>
<dbReference type="GO" id="GO:0005840">
    <property type="term" value="C:ribosome"/>
    <property type="evidence" value="ECO:0007669"/>
    <property type="project" value="UniProtKB-KW"/>
</dbReference>
<evidence type="ECO:0000313" key="6">
    <source>
        <dbReference type="EMBL" id="PIP25050.1"/>
    </source>
</evidence>
<evidence type="ECO:0000256" key="4">
    <source>
        <dbReference type="ARBA" id="ARBA00035202"/>
    </source>
</evidence>
<dbReference type="GO" id="GO:0070180">
    <property type="term" value="F:large ribosomal subunit rRNA binding"/>
    <property type="evidence" value="ECO:0007669"/>
    <property type="project" value="UniProtKB-UniRule"/>
</dbReference>
<dbReference type="PANTHER" id="PTHR11560">
    <property type="entry name" value="39S RIBOSOMAL PROTEIN L10, MITOCHONDRIAL"/>
    <property type="match status" value="1"/>
</dbReference>
<dbReference type="InterPro" id="IPR022973">
    <property type="entry name" value="Ribosomal_uL10_bac"/>
</dbReference>
<keyword evidence="5" id="KW-0699">rRNA-binding</keyword>
<dbReference type="InterPro" id="IPR001790">
    <property type="entry name" value="Ribosomal_uL10"/>
</dbReference>
<comment type="caution">
    <text evidence="6">The sequence shown here is derived from an EMBL/GenBank/DDBJ whole genome shotgun (WGS) entry which is preliminary data.</text>
</comment>
<dbReference type="Pfam" id="PF00466">
    <property type="entry name" value="Ribosomal_L10"/>
    <property type="match status" value="1"/>
</dbReference>
<dbReference type="HAMAP" id="MF_00362">
    <property type="entry name" value="Ribosomal_uL10"/>
    <property type="match status" value="1"/>
</dbReference>